<gene>
    <name evidence="1" type="ORF">EVOR1521_LOCUS7008</name>
</gene>
<evidence type="ECO:0000313" key="2">
    <source>
        <dbReference type="Proteomes" id="UP001178507"/>
    </source>
</evidence>
<organism evidence="1 2">
    <name type="scientific">Effrenium voratum</name>
    <dbReference type="NCBI Taxonomy" id="2562239"/>
    <lineage>
        <taxon>Eukaryota</taxon>
        <taxon>Sar</taxon>
        <taxon>Alveolata</taxon>
        <taxon>Dinophyceae</taxon>
        <taxon>Suessiales</taxon>
        <taxon>Symbiodiniaceae</taxon>
        <taxon>Effrenium</taxon>
    </lineage>
</organism>
<dbReference type="EMBL" id="CAUJNA010000546">
    <property type="protein sequence ID" value="CAJ1378468.1"/>
    <property type="molecule type" value="Genomic_DNA"/>
</dbReference>
<proteinExistence type="predicted"/>
<name>A0AA36I2D7_9DINO</name>
<accession>A0AA36I2D7</accession>
<comment type="caution">
    <text evidence="1">The sequence shown here is derived from an EMBL/GenBank/DDBJ whole genome shotgun (WGS) entry which is preliminary data.</text>
</comment>
<dbReference type="CDD" id="cd11296">
    <property type="entry name" value="O-FucT_like"/>
    <property type="match status" value="1"/>
</dbReference>
<sequence length="915" mass="100845">MSPRQDLFWREPEAQLLAHCPDLYSAELPWLALRASTMQVLQCALSDSCSLKLAPYRYLLPMADEIIYRDHQEFNEVKKRCPMGFALAFALVIFFGQMEMGGDPVLLGSAKAAASLLDLRSGKEEDLTFGGARPLPWLRLLGFGARQRLVKILNLPAQGGEPRRSRFWISSDGLPGNQSMPHAQAEESRRAFFAEAPRLCVEITHSHTDDLQLLRNAVESLATAGLLEGTSLVLRLGCEGAWAIGTDSPEAWYLAWLRRRFGASVLCEAEKETEPGCGESGLALVLRSTWHLLPFRPWMHLREAAELLRGGVAAVSLMEKTLQGFAGATGTAGAALHRQGVAPLAQDWRSLLLAAPALAENASAAEDMLSSIYELFALHSDSPSGTRWSMAEMPQGVQRCAQAKHHMCAPKAWWLQEQRSAWRNGGDVWLLGPETGGEAVALGSGLFQLAGRSWSYDHSPSQAEALGVPPCYACHHAREAGGEPGFTLYITVLDVLGSCRELFSNLLLDALEALQLASFQGPEVVLVEPFISNAVWQRFGQDQAEKLRASEAAEGRNVSIYAYWNQKTACGMRHGSVTPFGDLFDWPALTDWLRKARGIRGQISWEDFLRQTGGEVDVLAMQSEHRDATGAVQAPCEDQSEPATMRFYQSDLQVKRRVCVRSTEHSTGFELRFLDGKRLAHAVAGAVSQAKAQGKACASVGLYLYWVEGAERARLHPGRYGLLSSHARYTSIWSGLRFAPGILRRAAQVAGRLGLRHPRSGARRGFMAAHWRKGDWFLGPHPRKLEQARLAEAAPFAQRLRESLAREKLTRLFLMTNAPPEAVQELAQELEGVTLLQAPFLKGDDNNLRQLCVEMAIASAADFFLAFGDGLIDGHVSMPSLLVMHMRLHAESWPLQSNAFSFAPTEFFADDQLGL</sequence>
<evidence type="ECO:0000313" key="1">
    <source>
        <dbReference type="EMBL" id="CAJ1378468.1"/>
    </source>
</evidence>
<dbReference type="Proteomes" id="UP001178507">
    <property type="component" value="Unassembled WGS sequence"/>
</dbReference>
<dbReference type="AlphaFoldDB" id="A0AA36I2D7"/>
<dbReference type="Gene3D" id="3.40.50.11350">
    <property type="match status" value="1"/>
</dbReference>
<protein>
    <submittedName>
        <fullName evidence="1">Uncharacterized protein</fullName>
    </submittedName>
</protein>
<keyword evidence="2" id="KW-1185">Reference proteome</keyword>
<reference evidence="1" key="1">
    <citation type="submission" date="2023-08" db="EMBL/GenBank/DDBJ databases">
        <authorList>
            <person name="Chen Y."/>
            <person name="Shah S."/>
            <person name="Dougan E. K."/>
            <person name="Thang M."/>
            <person name="Chan C."/>
        </authorList>
    </citation>
    <scope>NUCLEOTIDE SEQUENCE</scope>
</reference>